<organism evidence="3 4">
    <name type="scientific">Paenibacillus timonensis</name>
    <dbReference type="NCBI Taxonomy" id="225915"/>
    <lineage>
        <taxon>Bacteria</taxon>
        <taxon>Bacillati</taxon>
        <taxon>Bacillota</taxon>
        <taxon>Bacilli</taxon>
        <taxon>Bacillales</taxon>
        <taxon>Paenibacillaceae</taxon>
        <taxon>Paenibacillus</taxon>
    </lineage>
</organism>
<feature type="domain" description="Helicase C-terminal" evidence="2">
    <location>
        <begin position="369"/>
        <end position="513"/>
    </location>
</feature>
<dbReference type="InterPro" id="IPR001650">
    <property type="entry name" value="Helicase_C-like"/>
</dbReference>
<keyword evidence="3" id="KW-0067">ATP-binding</keyword>
<dbReference type="PANTHER" id="PTHR47396">
    <property type="entry name" value="TYPE I RESTRICTION ENZYME ECOKI R PROTEIN"/>
    <property type="match status" value="1"/>
</dbReference>
<keyword evidence="3" id="KW-0547">Nucleotide-binding</keyword>
<dbReference type="InterPro" id="IPR050742">
    <property type="entry name" value="Helicase_Restrict-Modif_Enz"/>
</dbReference>
<proteinExistence type="predicted"/>
<evidence type="ECO:0000313" key="3">
    <source>
        <dbReference type="EMBL" id="MFD1180592.1"/>
    </source>
</evidence>
<dbReference type="InterPro" id="IPR011856">
    <property type="entry name" value="tRNA_endonuc-like_dom_sf"/>
</dbReference>
<dbReference type="Pfam" id="PF00271">
    <property type="entry name" value="Helicase_C"/>
    <property type="match status" value="1"/>
</dbReference>
<dbReference type="SMART" id="SM00487">
    <property type="entry name" value="DEXDc"/>
    <property type="match status" value="1"/>
</dbReference>
<evidence type="ECO:0000313" key="4">
    <source>
        <dbReference type="Proteomes" id="UP001597211"/>
    </source>
</evidence>
<gene>
    <name evidence="3" type="ORF">ACFQ2Z_04410</name>
</gene>
<keyword evidence="3" id="KW-0347">Helicase</keyword>
<dbReference type="SMART" id="SM00490">
    <property type="entry name" value="HELICc"/>
    <property type="match status" value="1"/>
</dbReference>
<dbReference type="InterPro" id="IPR006935">
    <property type="entry name" value="Helicase/UvrB_N"/>
</dbReference>
<dbReference type="SUPFAM" id="SSF52540">
    <property type="entry name" value="P-loop containing nucleoside triphosphate hydrolases"/>
    <property type="match status" value="1"/>
</dbReference>
<feature type="domain" description="Helicase ATP-binding" evidence="1">
    <location>
        <begin position="156"/>
        <end position="309"/>
    </location>
</feature>
<dbReference type="GO" id="GO:0004386">
    <property type="term" value="F:helicase activity"/>
    <property type="evidence" value="ECO:0007669"/>
    <property type="project" value="UniProtKB-KW"/>
</dbReference>
<dbReference type="InterPro" id="IPR007560">
    <property type="entry name" value="Restrct_endonuc_IV_Mrr"/>
</dbReference>
<evidence type="ECO:0000259" key="2">
    <source>
        <dbReference type="PROSITE" id="PS51194"/>
    </source>
</evidence>
<protein>
    <submittedName>
        <fullName evidence="3">DEAD/DEAH box helicase family protein</fullName>
    </submittedName>
</protein>
<dbReference type="PROSITE" id="PS51194">
    <property type="entry name" value="HELICASE_CTER"/>
    <property type="match status" value="1"/>
</dbReference>
<evidence type="ECO:0000259" key="1">
    <source>
        <dbReference type="PROSITE" id="PS51192"/>
    </source>
</evidence>
<name>A0ABW3S721_9BACL</name>
<dbReference type="RefSeq" id="WP_240267729.1">
    <property type="nucleotide sequence ID" value="NZ_JAKSXN010000004.1"/>
</dbReference>
<dbReference type="SUPFAM" id="SSF52980">
    <property type="entry name" value="Restriction endonuclease-like"/>
    <property type="match status" value="1"/>
</dbReference>
<dbReference type="InterPro" id="IPR011335">
    <property type="entry name" value="Restrct_endonuc-II-like"/>
</dbReference>
<reference evidence="4" key="1">
    <citation type="journal article" date="2019" name="Int. J. Syst. Evol. Microbiol.">
        <title>The Global Catalogue of Microorganisms (GCM) 10K type strain sequencing project: providing services to taxonomists for standard genome sequencing and annotation.</title>
        <authorList>
            <consortium name="The Broad Institute Genomics Platform"/>
            <consortium name="The Broad Institute Genome Sequencing Center for Infectious Disease"/>
            <person name="Wu L."/>
            <person name="Ma J."/>
        </authorList>
    </citation>
    <scope>NUCLEOTIDE SEQUENCE [LARGE SCALE GENOMIC DNA]</scope>
    <source>
        <strain evidence="4">CCUG 48216</strain>
    </source>
</reference>
<dbReference type="PROSITE" id="PS51192">
    <property type="entry name" value="HELICASE_ATP_BIND_1"/>
    <property type="match status" value="1"/>
</dbReference>
<keyword evidence="4" id="KW-1185">Reference proteome</keyword>
<comment type="caution">
    <text evidence="3">The sequence shown here is derived from an EMBL/GenBank/DDBJ whole genome shotgun (WGS) entry which is preliminary data.</text>
</comment>
<dbReference type="PANTHER" id="PTHR47396:SF1">
    <property type="entry name" value="ATP-DEPENDENT HELICASE IRC3-RELATED"/>
    <property type="match status" value="1"/>
</dbReference>
<dbReference type="Gene3D" id="3.40.50.300">
    <property type="entry name" value="P-loop containing nucleotide triphosphate hydrolases"/>
    <property type="match status" value="2"/>
</dbReference>
<sequence>MTEINNFLSEELMKGTDWRAMERAVARFMYHCGWNEVRLVGRRGDGGADIIGKRDNKVFIVQVKAVTGAKYIGPDALNEVIDALSLYGGDIAIVATNGDFTQSAFKRVQELSRLGFDCRLWNGSFMKSLLRKWPNQHWDKRQPRPYQEKVINRVFQKYRDGGKAVQYVVATGLGKTTIAAGILETLRAEGLNRVLVLCHSQDLSLQLDQSFWSQIEQEVQTHVFFDGLPPKRFNGINFGTYQTLIGYLPSLNQDDFDVVVVDEAHHAMSDGFLLCLNHLRPKLLIGMTATPWRGDSVSLDTVFGEPVAQISLVDGMKMGYLAKVSYRVFCDTVDWEKVFEYEEAKTHTIKDLNKRLFLPQRDEAMISETLKVSMETTSPRVIFFCSSIEHCKRVADLVNLSGSLKCKPVSGISRVERFRTLMEFSSGRIQAVTAVDVLNEGIDVPDVNIIVFLRVTHSRRIFVQQLGRGLRLSRNKTTVTVLDFVSDLRRVADLISLDREARDQSSDPFTTVYFPKGIVKFENEGILPFVEKWLADVTKSISDEENNKLIFPSEVNNEEIT</sequence>
<keyword evidence="3" id="KW-0378">Hydrolase</keyword>
<dbReference type="InterPro" id="IPR014001">
    <property type="entry name" value="Helicase_ATP-bd"/>
</dbReference>
<dbReference type="Pfam" id="PF04471">
    <property type="entry name" value="Mrr_cat"/>
    <property type="match status" value="1"/>
</dbReference>
<dbReference type="Proteomes" id="UP001597211">
    <property type="component" value="Unassembled WGS sequence"/>
</dbReference>
<dbReference type="InterPro" id="IPR027417">
    <property type="entry name" value="P-loop_NTPase"/>
</dbReference>
<dbReference type="EMBL" id="JBHTKZ010000004">
    <property type="protein sequence ID" value="MFD1180592.1"/>
    <property type="molecule type" value="Genomic_DNA"/>
</dbReference>
<accession>A0ABW3S721</accession>
<dbReference type="Pfam" id="PF04851">
    <property type="entry name" value="ResIII"/>
    <property type="match status" value="1"/>
</dbReference>
<dbReference type="Gene3D" id="3.40.1350.10">
    <property type="match status" value="1"/>
</dbReference>